<dbReference type="EMBL" id="JAUNQW010000031">
    <property type="protein sequence ID" value="MDO5457891.1"/>
    <property type="molecule type" value="Genomic_DNA"/>
</dbReference>
<dbReference type="AlphaFoldDB" id="A0AA43ZSN5"/>
<proteinExistence type="predicted"/>
<evidence type="ECO:0000313" key="4">
    <source>
        <dbReference type="Proteomes" id="UP001171751"/>
    </source>
</evidence>
<comment type="caution">
    <text evidence="3">The sequence shown here is derived from an EMBL/GenBank/DDBJ whole genome shotgun (WGS) entry which is preliminary data.</text>
</comment>
<gene>
    <name evidence="3" type="ORF">Q4F26_06035</name>
</gene>
<organism evidence="3 4">
    <name type="scientific">Atopococcus tabaci</name>
    <dbReference type="NCBI Taxonomy" id="269774"/>
    <lineage>
        <taxon>Bacteria</taxon>
        <taxon>Bacillati</taxon>
        <taxon>Bacillota</taxon>
        <taxon>Bacilli</taxon>
        <taxon>Lactobacillales</taxon>
        <taxon>Carnobacteriaceae</taxon>
        <taxon>Atopococcus</taxon>
    </lineage>
</organism>
<evidence type="ECO:0000259" key="2">
    <source>
        <dbReference type="Pfam" id="PF01989"/>
    </source>
</evidence>
<dbReference type="PANTHER" id="PTHR36577:SF3">
    <property type="entry name" value="DUF521 DOMAIN PROTEIN (AFU_ORTHOLOGUE AFUA_6G00490)"/>
    <property type="match status" value="1"/>
</dbReference>
<dbReference type="Pfam" id="PF01989">
    <property type="entry name" value="AcnX_swivel_put"/>
    <property type="match status" value="1"/>
</dbReference>
<feature type="domain" description="Phosphomevalonate dehydratase small subunit-like" evidence="2">
    <location>
        <begin position="25"/>
        <end position="109"/>
    </location>
</feature>
<dbReference type="Gene3D" id="3.50.30.10">
    <property type="entry name" value="Phosphohistidine domain"/>
    <property type="match status" value="1"/>
</dbReference>
<dbReference type="SUPFAM" id="SSF52016">
    <property type="entry name" value="LeuD/IlvD-like"/>
    <property type="match status" value="1"/>
</dbReference>
<keyword evidence="4" id="KW-1185">Reference proteome</keyword>
<reference evidence="3" key="1">
    <citation type="submission" date="2023-07" db="EMBL/GenBank/DDBJ databases">
        <title>Between Cages and Wild: Unraveling the Impact of Captivity on Animal Microbiomes and Antimicrobial Resistance.</title>
        <authorList>
            <person name="Schmartz G.P."/>
            <person name="Rehner J."/>
            <person name="Schuff M.J."/>
            <person name="Becker S.L."/>
            <person name="Kravczyk M."/>
            <person name="Gurevich A."/>
            <person name="Francke R."/>
            <person name="Mueller R."/>
            <person name="Keller V."/>
            <person name="Keller A."/>
        </authorList>
    </citation>
    <scope>NUCLEOTIDE SEQUENCE</scope>
    <source>
        <strain evidence="3">S39M_St_73</strain>
    </source>
</reference>
<dbReference type="GO" id="GO:0016829">
    <property type="term" value="F:lyase activity"/>
    <property type="evidence" value="ECO:0007669"/>
    <property type="project" value="UniProtKB-KW"/>
</dbReference>
<dbReference type="PANTHER" id="PTHR36577">
    <property type="entry name" value="DUF521 DOMAIN PROTEIN (AFU_ORTHOLOGUE AFUA_6G00490)"/>
    <property type="match status" value="1"/>
</dbReference>
<name>A0AA43ZSN5_9LACT</name>
<dbReference type="InterPro" id="IPR002840">
    <property type="entry name" value="PMDh-S-like_dom"/>
</dbReference>
<evidence type="ECO:0000256" key="1">
    <source>
        <dbReference type="ARBA" id="ARBA00023239"/>
    </source>
</evidence>
<protein>
    <submittedName>
        <fullName evidence="3">DUF126 domain-containing protein</fullName>
    </submittedName>
</protein>
<keyword evidence="1" id="KW-0456">Lyase</keyword>
<dbReference type="Proteomes" id="UP001171751">
    <property type="component" value="Unassembled WGS sequence"/>
</dbReference>
<accession>A0AA43ZSN5</accession>
<evidence type="ECO:0000313" key="3">
    <source>
        <dbReference type="EMBL" id="MDO5457891.1"/>
    </source>
</evidence>
<sequence>MPQLKMHALVDGEIHGKSFCLQAPLSLWDGIDSQTGTIIQVGHPDRGKSISGKILIFSNGMSGATAGAALTETVRTGSSPLAMILPEPDAIVVTASVTAGLLYDKNIPVFDVNADLIKKIPSQTECQIKSQTISWQ</sequence>